<evidence type="ECO:0000313" key="3">
    <source>
        <dbReference type="Proteomes" id="UP000625711"/>
    </source>
</evidence>
<dbReference type="AlphaFoldDB" id="A0A834ML56"/>
<dbReference type="EMBL" id="JAACXV010000023">
    <property type="protein sequence ID" value="KAF7286591.1"/>
    <property type="molecule type" value="Genomic_DNA"/>
</dbReference>
<comment type="caution">
    <text evidence="2">The sequence shown here is derived from an EMBL/GenBank/DDBJ whole genome shotgun (WGS) entry which is preliminary data.</text>
</comment>
<feature type="compositionally biased region" description="Low complexity" evidence="1">
    <location>
        <begin position="75"/>
        <end position="87"/>
    </location>
</feature>
<dbReference type="Proteomes" id="UP000625711">
    <property type="component" value="Unassembled WGS sequence"/>
</dbReference>
<sequence length="98" mass="10935">MRRTENETRRENMEISEQTPLEVRFQQTSITTDDDMNKRRQPLAEIPAGPHTSSRPGPVDLPRPLSTPRPPPTAPLASAAAPSRARLSPLNKFAVRLL</sequence>
<evidence type="ECO:0000256" key="1">
    <source>
        <dbReference type="SAM" id="MobiDB-lite"/>
    </source>
</evidence>
<evidence type="ECO:0000313" key="2">
    <source>
        <dbReference type="EMBL" id="KAF7286591.1"/>
    </source>
</evidence>
<reference evidence="2" key="1">
    <citation type="submission" date="2020-08" db="EMBL/GenBank/DDBJ databases">
        <title>Genome sequencing and assembly of the red palm weevil Rhynchophorus ferrugineus.</title>
        <authorList>
            <person name="Dias G.B."/>
            <person name="Bergman C.M."/>
            <person name="Manee M."/>
        </authorList>
    </citation>
    <scope>NUCLEOTIDE SEQUENCE</scope>
    <source>
        <strain evidence="2">AA-2017</strain>
        <tissue evidence="2">Whole larva</tissue>
    </source>
</reference>
<gene>
    <name evidence="2" type="ORF">GWI33_004631</name>
</gene>
<accession>A0A834ML56</accession>
<feature type="compositionally biased region" description="Pro residues" evidence="1">
    <location>
        <begin position="59"/>
        <end position="74"/>
    </location>
</feature>
<organism evidence="2 3">
    <name type="scientific">Rhynchophorus ferrugineus</name>
    <name type="common">Red palm weevil</name>
    <name type="synonym">Curculio ferrugineus</name>
    <dbReference type="NCBI Taxonomy" id="354439"/>
    <lineage>
        <taxon>Eukaryota</taxon>
        <taxon>Metazoa</taxon>
        <taxon>Ecdysozoa</taxon>
        <taxon>Arthropoda</taxon>
        <taxon>Hexapoda</taxon>
        <taxon>Insecta</taxon>
        <taxon>Pterygota</taxon>
        <taxon>Neoptera</taxon>
        <taxon>Endopterygota</taxon>
        <taxon>Coleoptera</taxon>
        <taxon>Polyphaga</taxon>
        <taxon>Cucujiformia</taxon>
        <taxon>Curculionidae</taxon>
        <taxon>Dryophthorinae</taxon>
        <taxon>Rhynchophorus</taxon>
    </lineage>
</organism>
<name>A0A834ML56_RHYFE</name>
<protein>
    <submittedName>
        <fullName evidence="2">Uncharacterized protein</fullName>
    </submittedName>
</protein>
<feature type="region of interest" description="Disordered" evidence="1">
    <location>
        <begin position="1"/>
        <end position="87"/>
    </location>
</feature>
<feature type="compositionally biased region" description="Basic and acidic residues" evidence="1">
    <location>
        <begin position="1"/>
        <end position="13"/>
    </location>
</feature>
<feature type="compositionally biased region" description="Polar residues" evidence="1">
    <location>
        <begin position="15"/>
        <end position="31"/>
    </location>
</feature>
<proteinExistence type="predicted"/>
<keyword evidence="3" id="KW-1185">Reference proteome</keyword>